<keyword evidence="1" id="KW-0732">Signal</keyword>
<gene>
    <name evidence="2" type="ORF">TCLT_LOCUS3590</name>
</gene>
<evidence type="ECO:0000313" key="4">
    <source>
        <dbReference type="WBParaSite" id="TCLT_0000360001-mRNA-1"/>
    </source>
</evidence>
<keyword evidence="3" id="KW-1185">Reference proteome</keyword>
<reference evidence="2 3" key="2">
    <citation type="submission" date="2018-11" db="EMBL/GenBank/DDBJ databases">
        <authorList>
            <consortium name="Pathogen Informatics"/>
        </authorList>
    </citation>
    <scope>NUCLEOTIDE SEQUENCE [LARGE SCALE GENOMIC DNA]</scope>
</reference>
<accession>A0A0N5CTN9</accession>
<protein>
    <submittedName>
        <fullName evidence="4">Secreted protein</fullName>
    </submittedName>
</protein>
<reference evidence="4" key="1">
    <citation type="submission" date="2017-02" db="UniProtKB">
        <authorList>
            <consortium name="WormBaseParasite"/>
        </authorList>
    </citation>
    <scope>IDENTIFICATION</scope>
</reference>
<feature type="chain" id="PRO_5043126353" evidence="1">
    <location>
        <begin position="21"/>
        <end position="197"/>
    </location>
</feature>
<feature type="signal peptide" evidence="1">
    <location>
        <begin position="1"/>
        <end position="20"/>
    </location>
</feature>
<sequence>MYVITWALSLVAYAFVIANALPIENATSNSSEGEMDQSLGKTDYLSYFQQMMGYPRELIARNIETFTNKDLLLLRRNKLFSQMATGILNERFQIIRFNNGTFESPLQKKIFYEYIRRRKNCTNKESTCNHFVDDVYLHNNTGSMNHWIPQAAIALGDTNWNATSKELSHYRALRLPSYMDIDDLLCEQIKSENDSTN</sequence>
<proteinExistence type="predicted"/>
<dbReference type="EMBL" id="UYYF01001884">
    <property type="protein sequence ID" value="VDN00174.1"/>
    <property type="molecule type" value="Genomic_DNA"/>
</dbReference>
<evidence type="ECO:0000256" key="1">
    <source>
        <dbReference type="SAM" id="SignalP"/>
    </source>
</evidence>
<dbReference type="Proteomes" id="UP000276776">
    <property type="component" value="Unassembled WGS sequence"/>
</dbReference>
<evidence type="ECO:0000313" key="2">
    <source>
        <dbReference type="EMBL" id="VDN00174.1"/>
    </source>
</evidence>
<organism evidence="4">
    <name type="scientific">Thelazia callipaeda</name>
    <name type="common">Oriental eyeworm</name>
    <name type="synonym">Parasitic nematode</name>
    <dbReference type="NCBI Taxonomy" id="103827"/>
    <lineage>
        <taxon>Eukaryota</taxon>
        <taxon>Metazoa</taxon>
        <taxon>Ecdysozoa</taxon>
        <taxon>Nematoda</taxon>
        <taxon>Chromadorea</taxon>
        <taxon>Rhabditida</taxon>
        <taxon>Spirurina</taxon>
        <taxon>Spiruromorpha</taxon>
        <taxon>Thelazioidea</taxon>
        <taxon>Thelaziidae</taxon>
        <taxon>Thelazia</taxon>
    </lineage>
</organism>
<name>A0A0N5CTN9_THECL</name>
<dbReference type="AlphaFoldDB" id="A0A0N5CTN9"/>
<evidence type="ECO:0000313" key="3">
    <source>
        <dbReference type="Proteomes" id="UP000276776"/>
    </source>
</evidence>
<dbReference type="WBParaSite" id="TCLT_0000360001-mRNA-1">
    <property type="protein sequence ID" value="TCLT_0000360001-mRNA-1"/>
    <property type="gene ID" value="TCLT_0000360001"/>
</dbReference>